<feature type="domain" description="OmpA-like" evidence="2">
    <location>
        <begin position="276"/>
        <end position="394"/>
    </location>
</feature>
<evidence type="ECO:0000256" key="1">
    <source>
        <dbReference type="PROSITE-ProRule" id="PRU00473"/>
    </source>
</evidence>
<reference evidence="4" key="2">
    <citation type="journal article" date="2012" name="PLoS ONE">
        <title>A Deeply Branching Thermophilic Bacterium with an Ancient Acetyl-CoA Pathway Dominates a Subsurface Ecosystem.</title>
        <authorList>
            <person name="Takami H."/>
            <person name="Noguchi H."/>
            <person name="Takaki Y."/>
            <person name="Uchiyama I."/>
            <person name="Toyoda A."/>
            <person name="Nishi S."/>
            <person name="Chee G.-J."/>
            <person name="Arai W."/>
            <person name="Nunoura T."/>
            <person name="Itoh T."/>
            <person name="Hattori M."/>
            <person name="Takai K."/>
        </authorList>
    </citation>
    <scope>NUCLEOTIDE SEQUENCE</scope>
</reference>
<dbReference type="GO" id="GO:0042834">
    <property type="term" value="F:peptidoglycan binding"/>
    <property type="evidence" value="ECO:0007669"/>
    <property type="project" value="InterPro"/>
</dbReference>
<keyword evidence="1" id="KW-0472">Membrane</keyword>
<dbReference type="GO" id="GO:0016020">
    <property type="term" value="C:membrane"/>
    <property type="evidence" value="ECO:0007669"/>
    <property type="project" value="UniProtKB-UniRule"/>
</dbReference>
<dbReference type="PANTHER" id="PTHR30329:SF21">
    <property type="entry name" value="LIPOPROTEIN YIAD-RELATED"/>
    <property type="match status" value="1"/>
</dbReference>
<gene>
    <name evidence="4" type="ORF">HGMM_F33H03C29</name>
</gene>
<dbReference type="SUPFAM" id="SSF103088">
    <property type="entry name" value="OmpA-like"/>
    <property type="match status" value="1"/>
</dbReference>
<dbReference type="Pfam" id="PF00691">
    <property type="entry name" value="OmpA"/>
    <property type="match status" value="1"/>
</dbReference>
<accession>H5SIN4</accession>
<dbReference type="InterPro" id="IPR007730">
    <property type="entry name" value="SPOR-like_dom"/>
</dbReference>
<dbReference type="PANTHER" id="PTHR30329">
    <property type="entry name" value="STATOR ELEMENT OF FLAGELLAR MOTOR COMPLEX"/>
    <property type="match status" value="1"/>
</dbReference>
<dbReference type="Gene3D" id="3.30.70.1070">
    <property type="entry name" value="Sporulation related repeat"/>
    <property type="match status" value="1"/>
</dbReference>
<dbReference type="PROSITE" id="PS51724">
    <property type="entry name" value="SPOR"/>
    <property type="match status" value="1"/>
</dbReference>
<proteinExistence type="predicted"/>
<dbReference type="InterPro" id="IPR050330">
    <property type="entry name" value="Bact_OuterMem_StrucFunc"/>
</dbReference>
<evidence type="ECO:0000259" key="3">
    <source>
        <dbReference type="PROSITE" id="PS51724"/>
    </source>
</evidence>
<feature type="domain" description="SPOR" evidence="3">
    <location>
        <begin position="392"/>
        <end position="469"/>
    </location>
</feature>
<evidence type="ECO:0000259" key="2">
    <source>
        <dbReference type="PROSITE" id="PS51123"/>
    </source>
</evidence>
<dbReference type="InterPro" id="IPR036680">
    <property type="entry name" value="SPOR-like_sf"/>
</dbReference>
<dbReference type="SUPFAM" id="SSF53300">
    <property type="entry name" value="vWA-like"/>
    <property type="match status" value="1"/>
</dbReference>
<dbReference type="InterPro" id="IPR006665">
    <property type="entry name" value="OmpA-like"/>
</dbReference>
<dbReference type="Gene3D" id="3.30.1330.60">
    <property type="entry name" value="OmpA-like domain"/>
    <property type="match status" value="1"/>
</dbReference>
<reference evidence="4" key="1">
    <citation type="journal article" date="2005" name="Environ. Microbiol.">
        <title>Genetic and functional properties of uncultivated thermophilic crenarchaeotes from a subsurface gold mine as revealed by analysis of genome fragments.</title>
        <authorList>
            <person name="Nunoura T."/>
            <person name="Hirayama H."/>
            <person name="Takami H."/>
            <person name="Oida H."/>
            <person name="Nishi S."/>
            <person name="Shimamura S."/>
            <person name="Suzuki Y."/>
            <person name="Inagaki F."/>
            <person name="Takai K."/>
            <person name="Nealson K.H."/>
            <person name="Horikoshi K."/>
        </authorList>
    </citation>
    <scope>NUCLEOTIDE SEQUENCE</scope>
</reference>
<organism evidence="4">
    <name type="scientific">uncultured Bacteroidota bacterium</name>
    <dbReference type="NCBI Taxonomy" id="152509"/>
    <lineage>
        <taxon>Bacteria</taxon>
        <taxon>Pseudomonadati</taxon>
        <taxon>Bacteroidota</taxon>
        <taxon>environmental samples</taxon>
    </lineage>
</organism>
<dbReference type="AlphaFoldDB" id="H5SIN4"/>
<dbReference type="InterPro" id="IPR036465">
    <property type="entry name" value="vWFA_dom_sf"/>
</dbReference>
<evidence type="ECO:0000313" key="4">
    <source>
        <dbReference type="EMBL" id="BAL56020.1"/>
    </source>
</evidence>
<dbReference type="EMBL" id="AP011735">
    <property type="protein sequence ID" value="BAL56020.1"/>
    <property type="molecule type" value="Genomic_DNA"/>
</dbReference>
<dbReference type="PROSITE" id="PS51123">
    <property type="entry name" value="OMPA_2"/>
    <property type="match status" value="1"/>
</dbReference>
<dbReference type="InterPro" id="IPR036737">
    <property type="entry name" value="OmpA-like_sf"/>
</dbReference>
<name>H5SIN4_9BACT</name>
<dbReference type="CDD" id="cd07185">
    <property type="entry name" value="OmpA_C-like"/>
    <property type="match status" value="1"/>
</dbReference>
<protein>
    <submittedName>
        <fullName evidence="4">OmpA/MotB domain-containing protein</fullName>
    </submittedName>
</protein>
<sequence>MELPFGKDTTVRVRYAMCDTEGNILLNPPPKNLEFSLELSVHPDASPFLATLFPEISSGIERLRLVLCVDGSIATDQYSTQIAAALARLAPHLDSSDTVAIVAARAAPALIAAMTPSYALPSYAMSTDAFSGRGISRIAYACLWSLHSLKPRTLIIITGSDDYGMLDVLPSDVVEHARTASTAIWCIVLGNRVEAAPWEFIATHTGGKCYRVSSLGQSQSLEEALEDIIRSFKFSSRGTAAIPASFAARLESGCTVGIVSRGGDSLLGDSIVAPPASAATPPRQIIALFASGSSTIDSIYLPLLDALAAVLRENPTQAIELIGHAYQEGKRDTERQLAADRVRAVAAALRTRGVLPAQLRLRALGDLIPIYPVASSAAEHMLNRRVEFRWLDPRLLPYELVVGYMWSETEALAQQQRWQERGFNAYIEEVVIEQRPAFRVKLWGYATHQEAEAAARSIAQRYKVRVTVE</sequence>